<dbReference type="Proteomes" id="UP000807115">
    <property type="component" value="Chromosome 2"/>
</dbReference>
<proteinExistence type="predicted"/>
<comment type="caution">
    <text evidence="1">The sequence shown here is derived from an EMBL/GenBank/DDBJ whole genome shotgun (WGS) entry which is preliminary data.</text>
</comment>
<sequence>MVCVPLQQPTLHGCLSSQLQCSIILPFCLSITISPYQYATSPLMIDEYVDRRRAKNYEDHMHIPSHVRMWTDEYS</sequence>
<reference evidence="1" key="1">
    <citation type="journal article" date="2019" name="BMC Genomics">
        <title>A new reference genome for Sorghum bicolor reveals high levels of sequence similarity between sweet and grain genotypes: implications for the genetics of sugar metabolism.</title>
        <authorList>
            <person name="Cooper E.A."/>
            <person name="Brenton Z.W."/>
            <person name="Flinn B.S."/>
            <person name="Jenkins J."/>
            <person name="Shu S."/>
            <person name="Flowers D."/>
            <person name="Luo F."/>
            <person name="Wang Y."/>
            <person name="Xia P."/>
            <person name="Barry K."/>
            <person name="Daum C."/>
            <person name="Lipzen A."/>
            <person name="Yoshinaga Y."/>
            <person name="Schmutz J."/>
            <person name="Saski C."/>
            <person name="Vermerris W."/>
            <person name="Kresovich S."/>
        </authorList>
    </citation>
    <scope>NUCLEOTIDE SEQUENCE</scope>
</reference>
<evidence type="ECO:0000313" key="2">
    <source>
        <dbReference type="Proteomes" id="UP000807115"/>
    </source>
</evidence>
<name>A0A921RUB3_SORBI</name>
<reference evidence="1" key="2">
    <citation type="submission" date="2020-10" db="EMBL/GenBank/DDBJ databases">
        <authorList>
            <person name="Cooper E.A."/>
            <person name="Brenton Z.W."/>
            <person name="Flinn B.S."/>
            <person name="Jenkins J."/>
            <person name="Shu S."/>
            <person name="Flowers D."/>
            <person name="Luo F."/>
            <person name="Wang Y."/>
            <person name="Xia P."/>
            <person name="Barry K."/>
            <person name="Daum C."/>
            <person name="Lipzen A."/>
            <person name="Yoshinaga Y."/>
            <person name="Schmutz J."/>
            <person name="Saski C."/>
            <person name="Vermerris W."/>
            <person name="Kresovich S."/>
        </authorList>
    </citation>
    <scope>NUCLEOTIDE SEQUENCE</scope>
</reference>
<organism evidence="1 2">
    <name type="scientific">Sorghum bicolor</name>
    <name type="common">Sorghum</name>
    <name type="synonym">Sorghum vulgare</name>
    <dbReference type="NCBI Taxonomy" id="4558"/>
    <lineage>
        <taxon>Eukaryota</taxon>
        <taxon>Viridiplantae</taxon>
        <taxon>Streptophyta</taxon>
        <taxon>Embryophyta</taxon>
        <taxon>Tracheophyta</taxon>
        <taxon>Spermatophyta</taxon>
        <taxon>Magnoliopsida</taxon>
        <taxon>Liliopsida</taxon>
        <taxon>Poales</taxon>
        <taxon>Poaceae</taxon>
        <taxon>PACMAD clade</taxon>
        <taxon>Panicoideae</taxon>
        <taxon>Andropogonodae</taxon>
        <taxon>Andropogoneae</taxon>
        <taxon>Sorghinae</taxon>
        <taxon>Sorghum</taxon>
    </lineage>
</organism>
<evidence type="ECO:0000313" key="1">
    <source>
        <dbReference type="EMBL" id="KAG0546317.1"/>
    </source>
</evidence>
<dbReference type="EMBL" id="CM027681">
    <property type="protein sequence ID" value="KAG0546317.1"/>
    <property type="molecule type" value="Genomic_DNA"/>
</dbReference>
<protein>
    <submittedName>
        <fullName evidence="1">Uncharacterized protein</fullName>
    </submittedName>
</protein>
<accession>A0A921RUB3</accession>
<dbReference type="AlphaFoldDB" id="A0A921RUB3"/>
<gene>
    <name evidence="1" type="ORF">BDA96_02G437300</name>
</gene>